<evidence type="ECO:0000313" key="4">
    <source>
        <dbReference type="Proteomes" id="UP001552521"/>
    </source>
</evidence>
<reference evidence="3 4" key="1">
    <citation type="submission" date="2024-06" db="EMBL/GenBank/DDBJ databases">
        <title>The Natural Products Discovery Center: Release of the First 8490 Sequenced Strains for Exploring Actinobacteria Biosynthetic Diversity.</title>
        <authorList>
            <person name="Kalkreuter E."/>
            <person name="Kautsar S.A."/>
            <person name="Yang D."/>
            <person name="Bader C.D."/>
            <person name="Teijaro C.N."/>
            <person name="Fluegel L."/>
            <person name="Davis C.M."/>
            <person name="Simpson J.R."/>
            <person name="Lauterbach L."/>
            <person name="Steele A.D."/>
            <person name="Gui C."/>
            <person name="Meng S."/>
            <person name="Li G."/>
            <person name="Viehrig K."/>
            <person name="Ye F."/>
            <person name="Su P."/>
            <person name="Kiefer A.F."/>
            <person name="Nichols A."/>
            <person name="Cepeda A.J."/>
            <person name="Yan W."/>
            <person name="Fan B."/>
            <person name="Jiang Y."/>
            <person name="Adhikari A."/>
            <person name="Zheng C.-J."/>
            <person name="Schuster L."/>
            <person name="Cowan T.M."/>
            <person name="Smanski M.J."/>
            <person name="Chevrette M.G."/>
            <person name="De Carvalho L.P.S."/>
            <person name="Shen B."/>
        </authorList>
    </citation>
    <scope>NUCLEOTIDE SEQUENCE [LARGE SCALE GENOMIC DNA]</scope>
    <source>
        <strain evidence="3 4">NPDC049344</strain>
    </source>
</reference>
<keyword evidence="4" id="KW-1185">Reference proteome</keyword>
<evidence type="ECO:0000256" key="1">
    <source>
        <dbReference type="ARBA" id="ARBA00022729"/>
    </source>
</evidence>
<dbReference type="InterPro" id="IPR013517">
    <property type="entry name" value="FG-GAP"/>
</dbReference>
<dbReference type="Pfam" id="PF13517">
    <property type="entry name" value="FG-GAP_3"/>
    <property type="match status" value="1"/>
</dbReference>
<sequence length="728" mass="76879">MISLRTHRRRTAGCAATVLAVTLGAGALTVPAAGAATSPATGATRTQDGIVKVPPHSTILAAGRAGFISTNDYRLDSRAWIRYEDGVRTTLDHISRNHLAGDSVLECGSTEATVRNLATDTTVTVPKGSGYCIGLAGGAAFTRLHSGGSTALWMHTRAEGSRQVTGLPAGATDIQVKHGDAVHGLLQYLADGVLHRAVIDLATATVTEDHAAPLADRWMFEVALSATRIAWAEYDPASRKAYLVVHTLGGDEKEIVPVAVTSPQVEFLGDWLVHATSYGADKLTPSPYHALTFRNLKTGATATLLDHVKDIVATPEGDLLVSGGKLGTGDGVYRVSLGQDGMPAAAFVAASGYPAELAEVHEPQLPPTTVDFDKSRSVPLIQYFNHQGVKFTGTVRHVRTGKTFSYTQNGFFEAGDEGYYPHGFWMGEDWYGHLDAQNPADPKATVEAYNGAYTWETTAESGAGFGPAIERSGTFTVKRAPKPHDFDDNGSPDLLARDASGVLSTPDAGTIGGGWQIYDRIEATGNIAGSTHADIVARDRSGVLWLYQGNGVGGFAGRVKVGGGWQTYDKLTGGSDFTGDGRPDLVAADKTGVLYLYRATGNASAPFAARKRIGSGWGVYNQLTATGNLAGAGAGDLVARDKDGVLWLYLGKGDGTFTGRTRVTSGWGRYSELIGSGDYDNDGKNDLLAHEPGTGTVYRFPGTGLRTTPFEGRKATTEFKGGSYNHFA</sequence>
<gene>
    <name evidence="3" type="ORF">AB0K36_22415</name>
</gene>
<dbReference type="Proteomes" id="UP001552521">
    <property type="component" value="Unassembled WGS sequence"/>
</dbReference>
<dbReference type="InterPro" id="IPR028994">
    <property type="entry name" value="Integrin_alpha_N"/>
</dbReference>
<protein>
    <submittedName>
        <fullName evidence="3">VCBS repeat-containing protein</fullName>
    </submittedName>
</protein>
<evidence type="ECO:0000313" key="3">
    <source>
        <dbReference type="EMBL" id="MEV4683531.1"/>
    </source>
</evidence>
<name>A0ABV3HYS3_9ACTN</name>
<accession>A0ABV3HYS3</accession>
<dbReference type="RefSeq" id="WP_364597140.1">
    <property type="nucleotide sequence ID" value="NZ_JBFAQK010000033.1"/>
</dbReference>
<dbReference type="SUPFAM" id="SSF69318">
    <property type="entry name" value="Integrin alpha N-terminal domain"/>
    <property type="match status" value="1"/>
</dbReference>
<feature type="signal peptide" evidence="2">
    <location>
        <begin position="1"/>
        <end position="35"/>
    </location>
</feature>
<comment type="caution">
    <text evidence="3">The sequence shown here is derived from an EMBL/GenBank/DDBJ whole genome shotgun (WGS) entry which is preliminary data.</text>
</comment>
<proteinExistence type="predicted"/>
<dbReference type="EMBL" id="JBFAQK010000033">
    <property type="protein sequence ID" value="MEV4683531.1"/>
    <property type="molecule type" value="Genomic_DNA"/>
</dbReference>
<feature type="chain" id="PRO_5047104825" evidence="2">
    <location>
        <begin position="36"/>
        <end position="728"/>
    </location>
</feature>
<dbReference type="Gene3D" id="2.130.10.130">
    <property type="entry name" value="Integrin alpha, N-terminal"/>
    <property type="match status" value="1"/>
</dbReference>
<organism evidence="3 4">
    <name type="scientific">Streptomyces kurssanovii</name>
    <dbReference type="NCBI Taxonomy" id="67312"/>
    <lineage>
        <taxon>Bacteria</taxon>
        <taxon>Bacillati</taxon>
        <taxon>Actinomycetota</taxon>
        <taxon>Actinomycetes</taxon>
        <taxon>Kitasatosporales</taxon>
        <taxon>Streptomycetaceae</taxon>
        <taxon>Streptomyces</taxon>
    </lineage>
</organism>
<keyword evidence="1 2" id="KW-0732">Signal</keyword>
<evidence type="ECO:0000256" key="2">
    <source>
        <dbReference type="SAM" id="SignalP"/>
    </source>
</evidence>
<dbReference type="PANTHER" id="PTHR46580">
    <property type="entry name" value="SENSOR KINASE-RELATED"/>
    <property type="match status" value="1"/>
</dbReference>
<dbReference type="PANTHER" id="PTHR46580:SF4">
    <property type="entry name" value="ATP_GTP-BINDING PROTEIN"/>
    <property type="match status" value="1"/>
</dbReference>